<dbReference type="SUPFAM" id="SSF52058">
    <property type="entry name" value="L domain-like"/>
    <property type="match status" value="3"/>
</dbReference>
<dbReference type="GO" id="GO:0005886">
    <property type="term" value="C:plasma membrane"/>
    <property type="evidence" value="ECO:0007669"/>
    <property type="project" value="UniProtKB-SubCell"/>
</dbReference>
<protein>
    <recommendedName>
        <fullName evidence="17">Leucine-rich repeat-containing N-terminal plant-type domain-containing protein</fullName>
    </recommendedName>
</protein>
<feature type="signal peptide" evidence="12">
    <location>
        <begin position="1"/>
        <end position="17"/>
    </location>
</feature>
<evidence type="ECO:0000259" key="13">
    <source>
        <dbReference type="Pfam" id="PF08263"/>
    </source>
</evidence>
<accession>A0AA35Z4X1</accession>
<reference evidence="15" key="1">
    <citation type="submission" date="2023-04" db="EMBL/GenBank/DDBJ databases">
        <authorList>
            <person name="Vijverberg K."/>
            <person name="Xiong W."/>
            <person name="Schranz E."/>
        </authorList>
    </citation>
    <scope>NUCLEOTIDE SEQUENCE</scope>
</reference>
<dbReference type="InterPro" id="IPR003591">
    <property type="entry name" value="Leu-rich_rpt_typical-subtyp"/>
</dbReference>
<feature type="transmembrane region" description="Helical" evidence="11">
    <location>
        <begin position="953"/>
        <end position="975"/>
    </location>
</feature>
<dbReference type="GO" id="GO:0006952">
    <property type="term" value="P:defense response"/>
    <property type="evidence" value="ECO:0007669"/>
    <property type="project" value="UniProtKB-ARBA"/>
</dbReference>
<evidence type="ECO:0000256" key="5">
    <source>
        <dbReference type="ARBA" id="ARBA00022692"/>
    </source>
</evidence>
<dbReference type="InterPro" id="IPR055414">
    <property type="entry name" value="LRR_R13L4/SHOC2-like"/>
</dbReference>
<dbReference type="PANTHER" id="PTHR48063">
    <property type="entry name" value="LRR RECEPTOR-LIKE KINASE"/>
    <property type="match status" value="1"/>
</dbReference>
<dbReference type="InterPro" id="IPR032675">
    <property type="entry name" value="LRR_dom_sf"/>
</dbReference>
<evidence type="ECO:0000256" key="1">
    <source>
        <dbReference type="ARBA" id="ARBA00004251"/>
    </source>
</evidence>
<dbReference type="Pfam" id="PF00560">
    <property type="entry name" value="LRR_1"/>
    <property type="match status" value="2"/>
</dbReference>
<keyword evidence="16" id="KW-1185">Reference proteome</keyword>
<evidence type="ECO:0000256" key="3">
    <source>
        <dbReference type="ARBA" id="ARBA00022475"/>
    </source>
</evidence>
<evidence type="ECO:0000259" key="14">
    <source>
        <dbReference type="Pfam" id="PF23598"/>
    </source>
</evidence>
<keyword evidence="7" id="KW-0677">Repeat</keyword>
<evidence type="ECO:0000256" key="11">
    <source>
        <dbReference type="SAM" id="Phobius"/>
    </source>
</evidence>
<evidence type="ECO:0000313" key="16">
    <source>
        <dbReference type="Proteomes" id="UP001177003"/>
    </source>
</evidence>
<feature type="chain" id="PRO_5041383295" description="Leucine-rich repeat-containing N-terminal plant-type domain-containing protein" evidence="12">
    <location>
        <begin position="18"/>
        <end position="995"/>
    </location>
</feature>
<dbReference type="GO" id="GO:0051707">
    <property type="term" value="P:response to other organism"/>
    <property type="evidence" value="ECO:0007669"/>
    <property type="project" value="UniProtKB-ARBA"/>
</dbReference>
<keyword evidence="8 11" id="KW-1133">Transmembrane helix</keyword>
<gene>
    <name evidence="15" type="ORF">LSALG_LOCUS25167</name>
</gene>
<keyword evidence="6 12" id="KW-0732">Signal</keyword>
<dbReference type="Pfam" id="PF08263">
    <property type="entry name" value="LRRNT_2"/>
    <property type="match status" value="1"/>
</dbReference>
<dbReference type="Pfam" id="PF23598">
    <property type="entry name" value="LRR_14"/>
    <property type="match status" value="1"/>
</dbReference>
<evidence type="ECO:0000256" key="10">
    <source>
        <dbReference type="ARBA" id="ARBA00023180"/>
    </source>
</evidence>
<dbReference type="PRINTS" id="PR00019">
    <property type="entry name" value="LEURICHRPT"/>
</dbReference>
<dbReference type="Pfam" id="PF13855">
    <property type="entry name" value="LRR_8"/>
    <property type="match status" value="3"/>
</dbReference>
<evidence type="ECO:0000256" key="2">
    <source>
        <dbReference type="ARBA" id="ARBA00009592"/>
    </source>
</evidence>
<comment type="subcellular location">
    <subcellularLocation>
        <location evidence="1">Cell membrane</location>
        <topology evidence="1">Single-pass type I membrane protein</topology>
    </subcellularLocation>
</comment>
<evidence type="ECO:0000256" key="12">
    <source>
        <dbReference type="SAM" id="SignalP"/>
    </source>
</evidence>
<keyword evidence="9 11" id="KW-0472">Membrane</keyword>
<organism evidence="15 16">
    <name type="scientific">Lactuca saligna</name>
    <name type="common">Willowleaf lettuce</name>
    <dbReference type="NCBI Taxonomy" id="75948"/>
    <lineage>
        <taxon>Eukaryota</taxon>
        <taxon>Viridiplantae</taxon>
        <taxon>Streptophyta</taxon>
        <taxon>Embryophyta</taxon>
        <taxon>Tracheophyta</taxon>
        <taxon>Spermatophyta</taxon>
        <taxon>Magnoliopsida</taxon>
        <taxon>eudicotyledons</taxon>
        <taxon>Gunneridae</taxon>
        <taxon>Pentapetalae</taxon>
        <taxon>asterids</taxon>
        <taxon>campanulids</taxon>
        <taxon>Asterales</taxon>
        <taxon>Asteraceae</taxon>
        <taxon>Cichorioideae</taxon>
        <taxon>Cichorieae</taxon>
        <taxon>Lactucinae</taxon>
        <taxon>Lactuca</taxon>
    </lineage>
</organism>
<dbReference type="PROSITE" id="PS51257">
    <property type="entry name" value="PROKAR_LIPOPROTEIN"/>
    <property type="match status" value="1"/>
</dbReference>
<evidence type="ECO:0000256" key="7">
    <source>
        <dbReference type="ARBA" id="ARBA00022737"/>
    </source>
</evidence>
<evidence type="ECO:0000256" key="9">
    <source>
        <dbReference type="ARBA" id="ARBA00023136"/>
    </source>
</evidence>
<dbReference type="Gene3D" id="3.80.10.10">
    <property type="entry name" value="Ribonuclease Inhibitor"/>
    <property type="match status" value="6"/>
</dbReference>
<keyword evidence="10" id="KW-0325">Glycoprotein</keyword>
<dbReference type="SMART" id="SM00369">
    <property type="entry name" value="LRR_TYP"/>
    <property type="match status" value="10"/>
</dbReference>
<dbReference type="FunFam" id="3.80.10.10:FF:000111">
    <property type="entry name" value="LRR receptor-like serine/threonine-protein kinase ERECTA"/>
    <property type="match status" value="1"/>
</dbReference>
<keyword evidence="3" id="KW-1003">Cell membrane</keyword>
<keyword evidence="5 11" id="KW-0812">Transmembrane</keyword>
<feature type="domain" description="Disease resistance R13L4/SHOC-2-like LRR" evidence="14">
    <location>
        <begin position="393"/>
        <end position="580"/>
    </location>
</feature>
<dbReference type="FunFam" id="3.80.10.10:FF:000095">
    <property type="entry name" value="LRR receptor-like serine/threonine-protein kinase GSO1"/>
    <property type="match status" value="2"/>
</dbReference>
<evidence type="ECO:0000256" key="8">
    <source>
        <dbReference type="ARBA" id="ARBA00022989"/>
    </source>
</evidence>
<dbReference type="InterPro" id="IPR046956">
    <property type="entry name" value="RLP23-like"/>
</dbReference>
<name>A0AA35Z4X1_LACSI</name>
<feature type="domain" description="Leucine-rich repeat-containing N-terminal plant-type" evidence="13">
    <location>
        <begin position="28"/>
        <end position="65"/>
    </location>
</feature>
<proteinExistence type="inferred from homology"/>
<dbReference type="PANTHER" id="PTHR48063:SF76">
    <property type="entry name" value="NON-SPECIFIC SERINE_THREONINE PROTEIN KINASE"/>
    <property type="match status" value="1"/>
</dbReference>
<comment type="similarity">
    <text evidence="2">Belongs to the RLP family.</text>
</comment>
<dbReference type="PROSITE" id="PS51450">
    <property type="entry name" value="LRR"/>
    <property type="match status" value="1"/>
</dbReference>
<dbReference type="EMBL" id="OX465081">
    <property type="protein sequence ID" value="CAI9285708.1"/>
    <property type="molecule type" value="Genomic_DNA"/>
</dbReference>
<dbReference type="AlphaFoldDB" id="A0AA35Z4X1"/>
<evidence type="ECO:0000256" key="6">
    <source>
        <dbReference type="ARBA" id="ARBA00022729"/>
    </source>
</evidence>
<evidence type="ECO:0000256" key="4">
    <source>
        <dbReference type="ARBA" id="ARBA00022614"/>
    </source>
</evidence>
<evidence type="ECO:0000313" key="15">
    <source>
        <dbReference type="EMBL" id="CAI9285708.1"/>
    </source>
</evidence>
<dbReference type="InterPro" id="IPR001611">
    <property type="entry name" value="Leu-rich_rpt"/>
</dbReference>
<dbReference type="Proteomes" id="UP001177003">
    <property type="component" value="Chromosome 5"/>
</dbReference>
<keyword evidence="4" id="KW-0433">Leucine-rich repeat</keyword>
<dbReference type="InterPro" id="IPR013210">
    <property type="entry name" value="LRR_N_plant-typ"/>
</dbReference>
<sequence length="995" mass="110617">MMKKLWVVRFFLFFTFANTNLTSGCFEHERKALLRFKGSIVSDPFGRLSSWHGNKCCHWQGVGCDNATGHITRLDIEGDRSFLTRPHMKLKGNELNSCLAELSQLSYMDLSGTYFGGSPIPEFIGSLTQLRYLILYSAGFSGLVPHFIGNLSNLRVLDLGDMDLLVVDDFTWFSDLLSLTYLDLSRVSIVKAPNFNKVLLYMIPSLLELRLSGCDLSNSQFYQTHLDSNLTLSTIQKLDLSSNLFHSEFPLFLQNMTSLQVLDLSFNELNSSIPDMRNVVDLNLALNNFKAIQDTRVWRLCRLKSLDLSFNSMKGGFMGPSTNGSECARFSLETLILTDNEFGGEIPKSLVRLSALREVNLAFNQLTGNIPEALGNLTSLQELDLSWNKLSGSIPNSIGNLMLLKNLDLSSNLLNGTIPFSIGRLSNVENLGFPYNQLCGLPLSLGNLSKLEYLDIRDNFLQGPFPSFRKLSKLSLLDISNNSLSGVVTEAHFPNTSMLKYFDASSNYRLSFKISPDWRPPFQLRTLQLRSCKIESEFPRWIRTQTSLDTLVLSNTSIYGPLPDWLSELPIMTILDLSHNFLNGPLTNLPSNQTIESLTQGYVSVSNTLLLKNNLFNGLIPESLCNVTNLAILDLSRNMLLGTFLDCFGNLKKLKVVILSSNRLSGVIPNSLGNLGSSLQWLALNNNSFQGELPKTLANCTNLALLDLGENRFFGGIQKWIGDNRKVLVVLRLHKNSFTGPIPVELCKISTLQIMDLGENKLTGIIPCCFQNISGMITGGDYITILSPGTFERSLSQVMKGVTLEYTNTLRYVVNMDLSSNKLVGEIPKELILLSGLLGLNLSNNHLTGRIPDRIGDMNSLESLDLSINQLSGVIPQSLSALTFLSHLNLSHNNLFGRIPTGSQLQTLTDPSIYAGNNELCGSPLPINCNHDEVPETGRNAEEDEDDDGDEKILIYGATCGFTTGFMGIVAIMVLNNRWRLTFFNFFGYHIGKKL</sequence>
<evidence type="ECO:0008006" key="17">
    <source>
        <dbReference type="Google" id="ProtNLM"/>
    </source>
</evidence>